<name>A0AAN7PFY7_MYCAM</name>
<proteinExistence type="predicted"/>
<dbReference type="InterPro" id="IPR027409">
    <property type="entry name" value="GroEL-like_apical_dom_sf"/>
</dbReference>
<dbReference type="Proteomes" id="UP001333110">
    <property type="component" value="Unassembled WGS sequence"/>
</dbReference>
<dbReference type="Gene3D" id="3.30.260.10">
    <property type="entry name" value="TCP-1-like chaperonin intermediate domain"/>
    <property type="match status" value="1"/>
</dbReference>
<gene>
    <name evidence="2" type="ORF">QYF61_007936</name>
</gene>
<dbReference type="SUPFAM" id="SSF48592">
    <property type="entry name" value="GroEL equatorial domain-like"/>
    <property type="match status" value="1"/>
</dbReference>
<protein>
    <recommendedName>
        <fullName evidence="4">Bardet-Biedl syndrome 10 protein</fullName>
    </recommendedName>
</protein>
<feature type="region of interest" description="Disordered" evidence="1">
    <location>
        <begin position="1"/>
        <end position="30"/>
    </location>
</feature>
<dbReference type="PANTHER" id="PTHR14667">
    <property type="entry name" value="BARDET-BIEDL SYNDROME 10 PROTEIN"/>
    <property type="match status" value="1"/>
</dbReference>
<evidence type="ECO:0008006" key="4">
    <source>
        <dbReference type="Google" id="ProtNLM"/>
    </source>
</evidence>
<dbReference type="Gene3D" id="1.10.560.10">
    <property type="entry name" value="GroEL-like equatorial domain"/>
    <property type="match status" value="2"/>
</dbReference>
<dbReference type="InterPro" id="IPR027413">
    <property type="entry name" value="GROEL-like_equatorial_sf"/>
</dbReference>
<dbReference type="InterPro" id="IPR002423">
    <property type="entry name" value="Cpn60/GroEL/TCP-1"/>
</dbReference>
<evidence type="ECO:0000313" key="2">
    <source>
        <dbReference type="EMBL" id="KAK4829945.1"/>
    </source>
</evidence>
<comment type="caution">
    <text evidence="2">The sequence shown here is derived from an EMBL/GenBank/DDBJ whole genome shotgun (WGS) entry which is preliminary data.</text>
</comment>
<dbReference type="PANTHER" id="PTHR14667:SF2">
    <property type="entry name" value="BARDET-BIEDL SYNDROME 10 PROTEIN"/>
    <property type="match status" value="1"/>
</dbReference>
<accession>A0AAN7PFY7</accession>
<dbReference type="InterPro" id="IPR027410">
    <property type="entry name" value="TCP-1-like_intermed_sf"/>
</dbReference>
<evidence type="ECO:0000256" key="1">
    <source>
        <dbReference type="SAM" id="MobiDB-lite"/>
    </source>
</evidence>
<reference evidence="2 3" key="1">
    <citation type="journal article" date="2023" name="J. Hered.">
        <title>Chromosome-level genome of the wood stork (Mycteria americana) provides insight into avian chromosome evolution.</title>
        <authorList>
            <person name="Flamio R. Jr."/>
            <person name="Ramstad K.M."/>
        </authorList>
    </citation>
    <scope>NUCLEOTIDE SEQUENCE [LARGE SCALE GENOMIC DNA]</scope>
    <source>
        <strain evidence="2">JAX WOST 10</strain>
    </source>
</reference>
<dbReference type="EMBL" id="JAUNZN010000001">
    <property type="protein sequence ID" value="KAK4829945.1"/>
    <property type="molecule type" value="Genomic_DNA"/>
</dbReference>
<dbReference type="InterPro" id="IPR042619">
    <property type="entry name" value="BBS10"/>
</dbReference>
<sequence length="779" mass="84001">MRRPQPLVRSGVRKPAAARGSRKGRGVGRRAAAVAMARRPALGRLAQEAAALAGAVRGALGPRGGRALVVRPAGQALLTRDGRRLLEALSLEPPTARYRGGGGGAGRGAVRSGWVPRNRPCARRMMAACACSHSAATGDGAKTFVVLLAGVLGGLRAAGGGGLRRALRAFEAQVLERAVAQGLRGHLLSALPGREAEVEAEAEAGALQALLEAYLGGRLGPGERRRLARLCCEYCRLCAPAAAPRPQVLRFLSRRFAELHVAVAGLPVGSSRVLPGLILRRDFAAYCPAGGDLRAVLVTEPLRPALSAPGVEFVVDSEGQYQASLRWISRRTEALMKHLQSNSVKLLLSSVKQEEVVIYYAKLYGVSVVECLSSEEMALICEITGVSPYTPFGDNILREITETAVATFCRPLLLGSKRCVHIGFTSVCAFQPHCLILCGPVDGVNEQHAAALQGAFTMLQQLFKRVDRGAECKAEAESQNEAAGVCSWRSSATQKQLVKENISCSSNQVSERQLKTHKDEIETQIVDPDLQGSENPACVQTNLQVPSNPVSYIKEFSVATEGGGSSRDVQKQHAKCEHPGDMHENYKSDLLVDNQKNCSTAVSAAHNASIVAGCERLGVGKDLEKTSCNIVPFKHEKSCVSIAQNYSNSLIEAGSVLPVGGYFEILLHYYIQYYAKQLQQSEVTVISNVVADALLSIPKSLYRTTERNSFTKFYLKAINALRKNQPLAMNEKGLESVYCKYQLVISVLHCVTELLSIDLIIGVKRPPQKIEDNDSEDDF</sequence>
<evidence type="ECO:0000313" key="3">
    <source>
        <dbReference type="Proteomes" id="UP001333110"/>
    </source>
</evidence>
<dbReference type="AlphaFoldDB" id="A0AAN7PFY7"/>
<dbReference type="GO" id="GO:0005524">
    <property type="term" value="F:ATP binding"/>
    <property type="evidence" value="ECO:0007669"/>
    <property type="project" value="InterPro"/>
</dbReference>
<dbReference type="Gene3D" id="3.50.7.10">
    <property type="entry name" value="GroEL"/>
    <property type="match status" value="1"/>
</dbReference>
<dbReference type="Pfam" id="PF00118">
    <property type="entry name" value="Cpn60_TCP1"/>
    <property type="match status" value="1"/>
</dbReference>
<organism evidence="2 3">
    <name type="scientific">Mycteria americana</name>
    <name type="common">Wood stork</name>
    <dbReference type="NCBI Taxonomy" id="33587"/>
    <lineage>
        <taxon>Eukaryota</taxon>
        <taxon>Metazoa</taxon>
        <taxon>Chordata</taxon>
        <taxon>Craniata</taxon>
        <taxon>Vertebrata</taxon>
        <taxon>Euteleostomi</taxon>
        <taxon>Archelosauria</taxon>
        <taxon>Archosauria</taxon>
        <taxon>Dinosauria</taxon>
        <taxon>Saurischia</taxon>
        <taxon>Theropoda</taxon>
        <taxon>Coelurosauria</taxon>
        <taxon>Aves</taxon>
        <taxon>Neognathae</taxon>
        <taxon>Neoaves</taxon>
        <taxon>Aequornithes</taxon>
        <taxon>Ciconiiformes</taxon>
        <taxon>Ciconiidae</taxon>
        <taxon>Mycteria</taxon>
    </lineage>
</organism>
<dbReference type="GO" id="GO:0051131">
    <property type="term" value="P:chaperone-mediated protein complex assembly"/>
    <property type="evidence" value="ECO:0007669"/>
    <property type="project" value="InterPro"/>
</dbReference>
<keyword evidence="3" id="KW-1185">Reference proteome</keyword>